<protein>
    <submittedName>
        <fullName evidence="3">Glycosyl transferase, family 2</fullName>
    </submittedName>
</protein>
<evidence type="ECO:0000313" key="3">
    <source>
        <dbReference type="EMBL" id="ABM61541.1"/>
    </source>
</evidence>
<dbReference type="PANTHER" id="PTHR43685:SF2">
    <property type="entry name" value="GLYCOSYLTRANSFERASE 2-LIKE DOMAIN-CONTAINING PROTEIN"/>
    <property type="match status" value="1"/>
</dbReference>
<name>A1WV29_HALHL</name>
<evidence type="ECO:0000259" key="2">
    <source>
        <dbReference type="Pfam" id="PF00535"/>
    </source>
</evidence>
<dbReference type="InterPro" id="IPR001173">
    <property type="entry name" value="Glyco_trans_2-like"/>
</dbReference>
<dbReference type="InterPro" id="IPR050834">
    <property type="entry name" value="Glycosyltransf_2"/>
</dbReference>
<gene>
    <name evidence="3" type="ordered locus">Hhal_0763</name>
</gene>
<organism evidence="3 4">
    <name type="scientific">Halorhodospira halophila (strain DSM 244 / SL1)</name>
    <name type="common">Ectothiorhodospira halophila (strain DSM 244 / SL1)</name>
    <dbReference type="NCBI Taxonomy" id="349124"/>
    <lineage>
        <taxon>Bacteria</taxon>
        <taxon>Pseudomonadati</taxon>
        <taxon>Pseudomonadota</taxon>
        <taxon>Gammaproteobacteria</taxon>
        <taxon>Chromatiales</taxon>
        <taxon>Ectothiorhodospiraceae</taxon>
        <taxon>Halorhodospira</taxon>
    </lineage>
</organism>
<feature type="domain" description="Glycosyltransferase 2-like" evidence="2">
    <location>
        <begin position="12"/>
        <end position="169"/>
    </location>
</feature>
<dbReference type="SUPFAM" id="SSF53448">
    <property type="entry name" value="Nucleotide-diphospho-sugar transferases"/>
    <property type="match status" value="1"/>
</dbReference>
<evidence type="ECO:0000313" key="4">
    <source>
        <dbReference type="Proteomes" id="UP000000647"/>
    </source>
</evidence>
<keyword evidence="3" id="KW-0808">Transferase</keyword>
<dbReference type="OrthoDB" id="5782309at2"/>
<proteinExistence type="predicted"/>
<dbReference type="GO" id="GO:0016740">
    <property type="term" value="F:transferase activity"/>
    <property type="evidence" value="ECO:0007669"/>
    <property type="project" value="UniProtKB-KW"/>
</dbReference>
<keyword evidence="4" id="KW-1185">Reference proteome</keyword>
<dbReference type="Pfam" id="PF00535">
    <property type="entry name" value="Glycos_transf_2"/>
    <property type="match status" value="1"/>
</dbReference>
<dbReference type="Gene3D" id="3.90.550.10">
    <property type="entry name" value="Spore Coat Polysaccharide Biosynthesis Protein SpsA, Chain A"/>
    <property type="match status" value="1"/>
</dbReference>
<sequence length="309" mass="35036">MFRPSPHSHVDVFTIWHNRCDHVFESMCSIIFQNFANYRIIAVDDGSVDGTGEMLESAKEKAAGNNLEMLVWRKKNEGFTVSLIQAIERYGQGDFFALHGAGDFSYPDRLAMQYDLAEREGCSVVGSWINVRSLKQDTKKTRKPTKKQTRNPFAYQRPKPGSHGSALIRADLYHRAGGYRPEFTYAQDADLWLRISKLAPIMNVQKVLYEKKVFDGCVSSDRNKKKAQKNFYLVALQSAMSVDLTNHDVVDGLCEQNVAEYVNSDVEAANRCLNPKAKPPLPLLTRVAIPIYRRIKSAVLHLRAYAYHG</sequence>
<dbReference type="Proteomes" id="UP000000647">
    <property type="component" value="Chromosome"/>
</dbReference>
<dbReference type="eggNOG" id="COG1216">
    <property type="taxonomic scope" value="Bacteria"/>
</dbReference>
<dbReference type="RefSeq" id="WP_011813564.1">
    <property type="nucleotide sequence ID" value="NC_008789.1"/>
</dbReference>
<accession>A1WV29</accession>
<dbReference type="CAZy" id="GT2">
    <property type="family name" value="Glycosyltransferase Family 2"/>
</dbReference>
<dbReference type="CDD" id="cd00761">
    <property type="entry name" value="Glyco_tranf_GTA_type"/>
    <property type="match status" value="1"/>
</dbReference>
<dbReference type="PANTHER" id="PTHR43685">
    <property type="entry name" value="GLYCOSYLTRANSFERASE"/>
    <property type="match status" value="1"/>
</dbReference>
<feature type="compositionally biased region" description="Basic residues" evidence="1">
    <location>
        <begin position="140"/>
        <end position="149"/>
    </location>
</feature>
<evidence type="ECO:0000256" key="1">
    <source>
        <dbReference type="SAM" id="MobiDB-lite"/>
    </source>
</evidence>
<dbReference type="STRING" id="349124.Hhal_0763"/>
<reference evidence="4" key="1">
    <citation type="submission" date="2006-12" db="EMBL/GenBank/DDBJ databases">
        <title>Complete sequence of Halorhodospira halophila SL1.</title>
        <authorList>
            <consortium name="US DOE Joint Genome Institute"/>
            <person name="Copeland A."/>
            <person name="Lucas S."/>
            <person name="Lapidus A."/>
            <person name="Barry K."/>
            <person name="Detter J.C."/>
            <person name="Glavina del Rio T."/>
            <person name="Hammon N."/>
            <person name="Israni S."/>
            <person name="Dalin E."/>
            <person name="Tice H."/>
            <person name="Pitluck S."/>
            <person name="Saunders E."/>
            <person name="Brettin T."/>
            <person name="Bruce D."/>
            <person name="Han C."/>
            <person name="Tapia R."/>
            <person name="Schmutz J."/>
            <person name="Larimer F."/>
            <person name="Land M."/>
            <person name="Hauser L."/>
            <person name="Kyrpides N."/>
            <person name="Mikhailova N."/>
            <person name="Hoff W."/>
            <person name="Richardson P."/>
        </authorList>
    </citation>
    <scope>NUCLEOTIDE SEQUENCE [LARGE SCALE GENOMIC DNA]</scope>
    <source>
        <strain evidence="4">DSM 244 / SL1</strain>
    </source>
</reference>
<dbReference type="HOGENOM" id="CLU_899456_0_0_6"/>
<reference evidence="3 4" key="2">
    <citation type="journal article" date="2013" name="Stand. Genomic Sci.">
        <title>Complete genome sequence of Halorhodospira halophila SL1.</title>
        <authorList>
            <person name="Challacombe J.F."/>
            <person name="Majid S."/>
            <person name="Deole R."/>
            <person name="Brettin T.S."/>
            <person name="Bruce D."/>
            <person name="Delano S.F."/>
            <person name="Detter J.C."/>
            <person name="Gleasner C.D."/>
            <person name="Han C.S."/>
            <person name="Misra M."/>
            <person name="Reitenga K.G."/>
            <person name="Mikhailova N."/>
            <person name="Woyke T."/>
            <person name="Pitluck S."/>
            <person name="Nolan M."/>
            <person name="Land M.L."/>
            <person name="Saunders E."/>
            <person name="Tapia R."/>
            <person name="Lapidus A."/>
            <person name="Ivanova N."/>
            <person name="Hoff W.D."/>
        </authorList>
    </citation>
    <scope>NUCLEOTIDE SEQUENCE [LARGE SCALE GENOMIC DNA]</scope>
    <source>
        <strain evidence="4">DSM 244 / SL1</strain>
    </source>
</reference>
<feature type="region of interest" description="Disordered" evidence="1">
    <location>
        <begin position="136"/>
        <end position="163"/>
    </location>
</feature>
<dbReference type="KEGG" id="hha:Hhal_0763"/>
<dbReference type="AlphaFoldDB" id="A1WV29"/>
<dbReference type="InterPro" id="IPR029044">
    <property type="entry name" value="Nucleotide-diphossugar_trans"/>
</dbReference>
<dbReference type="EMBL" id="CP000544">
    <property type="protein sequence ID" value="ABM61541.1"/>
    <property type="molecule type" value="Genomic_DNA"/>
</dbReference>